<dbReference type="Proteomes" id="UP000243342">
    <property type="component" value="Unassembled WGS sequence"/>
</dbReference>
<gene>
    <name evidence="1" type="ORF">BIV57_06410</name>
</gene>
<dbReference type="STRING" id="1428644.BIV57_06410"/>
<evidence type="ECO:0000313" key="2">
    <source>
        <dbReference type="Proteomes" id="UP000243342"/>
    </source>
</evidence>
<dbReference type="EMBL" id="MLCF01000025">
    <property type="protein sequence ID" value="OIV38294.1"/>
    <property type="molecule type" value="Genomic_DNA"/>
</dbReference>
<evidence type="ECO:0000313" key="1">
    <source>
        <dbReference type="EMBL" id="OIV38294.1"/>
    </source>
</evidence>
<accession>A0A1J7BI20</accession>
<reference evidence="1 2" key="1">
    <citation type="submission" date="2016-10" db="EMBL/GenBank/DDBJ databases">
        <title>Genome sequence of Streptomyces gilvigriseus MUSC 26.</title>
        <authorList>
            <person name="Lee L.-H."/>
            <person name="Ser H.-L."/>
        </authorList>
    </citation>
    <scope>NUCLEOTIDE SEQUENCE [LARGE SCALE GENOMIC DNA]</scope>
    <source>
        <strain evidence="1 2">MUSC 26</strain>
    </source>
</reference>
<name>A0A1J7BI20_9ACTN</name>
<evidence type="ECO:0008006" key="3">
    <source>
        <dbReference type="Google" id="ProtNLM"/>
    </source>
</evidence>
<keyword evidence="2" id="KW-1185">Reference proteome</keyword>
<comment type="caution">
    <text evidence="1">The sequence shown here is derived from an EMBL/GenBank/DDBJ whole genome shotgun (WGS) entry which is preliminary data.</text>
</comment>
<organism evidence="1 2">
    <name type="scientific">Mangrovactinospora gilvigrisea</name>
    <dbReference type="NCBI Taxonomy" id="1428644"/>
    <lineage>
        <taxon>Bacteria</taxon>
        <taxon>Bacillati</taxon>
        <taxon>Actinomycetota</taxon>
        <taxon>Actinomycetes</taxon>
        <taxon>Kitasatosporales</taxon>
        <taxon>Streptomycetaceae</taxon>
        <taxon>Mangrovactinospora</taxon>
    </lineage>
</organism>
<protein>
    <recommendedName>
        <fullName evidence="3">YHS domain-containing protein</fullName>
    </recommendedName>
</protein>
<dbReference type="AlphaFoldDB" id="A0A1J7BI20"/>
<proteinExistence type="predicted"/>
<sequence>MRTPVRPAHRFPMLLIEIVVPMGDTRRDHELVALGRRIIDEIVQEETAPRAVLDRTKALSRVVFHRPAVSVTGAPGDGPAHRWSVRITLPHDWMPGAGIFVKRISRLLGKDGVWVYVVPAAEGGLGAEGRLLSQSALTSLITEPYRSAGHRPEPGIDPVCGMAVPQAATLALRFEELDLGFCSEACLLLFAEEHGLPARPAEMQVPET</sequence>